<dbReference type="InterPro" id="IPR018692">
    <property type="entry name" value="DUF2189"/>
</dbReference>
<dbReference type="EMBL" id="JACEON010000013">
    <property type="protein sequence ID" value="MBA4612753.1"/>
    <property type="molecule type" value="Genomic_DNA"/>
</dbReference>
<feature type="transmembrane region" description="Helical" evidence="2">
    <location>
        <begin position="159"/>
        <end position="179"/>
    </location>
</feature>
<feature type="region of interest" description="Disordered" evidence="1">
    <location>
        <begin position="285"/>
        <end position="304"/>
    </location>
</feature>
<feature type="transmembrane region" description="Helical" evidence="2">
    <location>
        <begin position="186"/>
        <end position="210"/>
    </location>
</feature>
<dbReference type="Proteomes" id="UP000559404">
    <property type="component" value="Unassembled WGS sequence"/>
</dbReference>
<keyword evidence="4" id="KW-1185">Reference proteome</keyword>
<evidence type="ECO:0000256" key="2">
    <source>
        <dbReference type="SAM" id="Phobius"/>
    </source>
</evidence>
<keyword evidence="2" id="KW-0812">Transmembrane</keyword>
<keyword evidence="2" id="KW-1133">Transmembrane helix</keyword>
<accession>A0A838Y127</accession>
<name>A0A838Y127_9HYPH</name>
<protein>
    <submittedName>
        <fullName evidence="3">DUF2189 domain-containing protein</fullName>
    </submittedName>
</protein>
<feature type="region of interest" description="Disordered" evidence="1">
    <location>
        <begin position="1"/>
        <end position="35"/>
    </location>
</feature>
<dbReference type="AlphaFoldDB" id="A0A838Y127"/>
<feature type="transmembrane region" description="Helical" evidence="2">
    <location>
        <begin position="60"/>
        <end position="82"/>
    </location>
</feature>
<comment type="caution">
    <text evidence="3">The sequence shown here is derived from an EMBL/GenBank/DDBJ whole genome shotgun (WGS) entry which is preliminary data.</text>
</comment>
<organism evidence="3 4">
    <name type="scientific">Stappia taiwanensis</name>
    <dbReference type="NCBI Taxonomy" id="992267"/>
    <lineage>
        <taxon>Bacteria</taxon>
        <taxon>Pseudomonadati</taxon>
        <taxon>Pseudomonadota</taxon>
        <taxon>Alphaproteobacteria</taxon>
        <taxon>Hyphomicrobiales</taxon>
        <taxon>Stappiaceae</taxon>
        <taxon>Stappia</taxon>
    </lineage>
</organism>
<gene>
    <name evidence="3" type="ORF">H1W37_13895</name>
</gene>
<reference evidence="3 4" key="2">
    <citation type="submission" date="2020-08" db="EMBL/GenBank/DDBJ databases">
        <title>Stappia taiwanensis sp. nov., isolated from a coastal thermal spring.</title>
        <authorList>
            <person name="Kampfer P."/>
        </authorList>
    </citation>
    <scope>NUCLEOTIDE SEQUENCE [LARGE SCALE GENOMIC DNA]</scope>
    <source>
        <strain evidence="3 4">DSM 23284</strain>
    </source>
</reference>
<evidence type="ECO:0000256" key="1">
    <source>
        <dbReference type="SAM" id="MobiDB-lite"/>
    </source>
</evidence>
<evidence type="ECO:0000313" key="4">
    <source>
        <dbReference type="Proteomes" id="UP000559404"/>
    </source>
</evidence>
<reference evidence="3 4" key="1">
    <citation type="submission" date="2020-07" db="EMBL/GenBank/DDBJ databases">
        <authorList>
            <person name="Li M."/>
        </authorList>
    </citation>
    <scope>NUCLEOTIDE SEQUENCE [LARGE SCALE GENOMIC DNA]</scope>
    <source>
        <strain evidence="3 4">DSM 23284</strain>
    </source>
</reference>
<sequence length="304" mass="32921">MAVSDSNTPRDPGGGQTPASSSPSPAPSRRPDPTRVNRITFNEIVDALGLGMRDFRRAPVYGLFFGGVYALGGIIVLLSASALNMSYLSYPLAVGFGLIGPFVAVGLYEVSRRLETGQRLDWSGVLGVIWEQRRRELAWMAFVVLFVQIMWMYQVRLLLALFLGFQSFASFPAFLEVVVTTPEGLMFLLVGNVIGAALSVVLFSLTVVSFPMLLDREVDFITAMITSVRSVVTSPVPMIGWALIITVTLLISMLPFFVGLVVTLPILGHATWHLYRRLVPADTAEAGPRSGRAAHSDAAPSGAD</sequence>
<evidence type="ECO:0000313" key="3">
    <source>
        <dbReference type="EMBL" id="MBA4612753.1"/>
    </source>
</evidence>
<dbReference type="Pfam" id="PF09955">
    <property type="entry name" value="DUF2189"/>
    <property type="match status" value="1"/>
</dbReference>
<feature type="transmembrane region" description="Helical" evidence="2">
    <location>
        <begin position="137"/>
        <end position="153"/>
    </location>
</feature>
<proteinExistence type="predicted"/>
<feature type="transmembrane region" description="Helical" evidence="2">
    <location>
        <begin position="239"/>
        <end position="267"/>
    </location>
</feature>
<feature type="transmembrane region" description="Helical" evidence="2">
    <location>
        <begin position="88"/>
        <end position="110"/>
    </location>
</feature>
<dbReference type="RefSeq" id="WP_181760948.1">
    <property type="nucleotide sequence ID" value="NZ_BMCR01000003.1"/>
</dbReference>
<keyword evidence="2" id="KW-0472">Membrane</keyword>